<name>L9ZWG8_9EURY</name>
<keyword evidence="2" id="KW-0813">Transport</keyword>
<reference evidence="9 10" key="1">
    <citation type="journal article" date="2014" name="PLoS Genet.">
        <title>Phylogenetically driven sequencing of extremely halophilic archaea reveals strategies for static and dynamic osmo-response.</title>
        <authorList>
            <person name="Becker E.A."/>
            <person name="Seitzer P.M."/>
            <person name="Tritt A."/>
            <person name="Larsen D."/>
            <person name="Krusor M."/>
            <person name="Yao A.I."/>
            <person name="Wu D."/>
            <person name="Madern D."/>
            <person name="Eisen J.A."/>
            <person name="Darling A.E."/>
            <person name="Facciotti M.T."/>
        </authorList>
    </citation>
    <scope>NUCLEOTIDE SEQUENCE [LARGE SCALE GENOMIC DNA]</scope>
    <source>
        <strain evidence="9 10">DSM 12281</strain>
    </source>
</reference>
<dbReference type="SUPFAM" id="SSF116726">
    <property type="entry name" value="TrkA C-terminal domain-like"/>
    <property type="match status" value="1"/>
</dbReference>
<evidence type="ECO:0000256" key="5">
    <source>
        <dbReference type="ARBA" id="ARBA00023027"/>
    </source>
</evidence>
<evidence type="ECO:0000256" key="1">
    <source>
        <dbReference type="ARBA" id="ARBA00003660"/>
    </source>
</evidence>
<evidence type="ECO:0000256" key="2">
    <source>
        <dbReference type="ARBA" id="ARBA00022448"/>
    </source>
</evidence>
<dbReference type="InterPro" id="IPR006036">
    <property type="entry name" value="K_uptake_TrkA"/>
</dbReference>
<proteinExistence type="predicted"/>
<dbReference type="PANTHER" id="PTHR43833:SF5">
    <property type="entry name" value="TRK SYSTEM POTASSIUM UPTAKE PROTEIN TRKA"/>
    <property type="match status" value="1"/>
</dbReference>
<dbReference type="EMBL" id="AOIL01000048">
    <property type="protein sequence ID" value="ELY89937.1"/>
    <property type="molecule type" value="Genomic_DNA"/>
</dbReference>
<feature type="domain" description="RCK C-terminal" evidence="8">
    <location>
        <begin position="135"/>
        <end position="217"/>
    </location>
</feature>
<dbReference type="GO" id="GO:0005886">
    <property type="term" value="C:plasma membrane"/>
    <property type="evidence" value="ECO:0007669"/>
    <property type="project" value="InterPro"/>
</dbReference>
<evidence type="ECO:0000259" key="8">
    <source>
        <dbReference type="PROSITE" id="PS51202"/>
    </source>
</evidence>
<evidence type="ECO:0000256" key="6">
    <source>
        <dbReference type="ARBA" id="ARBA00023065"/>
    </source>
</evidence>
<keyword evidence="5" id="KW-0520">NAD</keyword>
<keyword evidence="10" id="KW-1185">Reference proteome</keyword>
<dbReference type="InterPro" id="IPR006037">
    <property type="entry name" value="RCK_C"/>
</dbReference>
<keyword evidence="6" id="KW-0406">Ion transport</keyword>
<dbReference type="InterPro" id="IPR050721">
    <property type="entry name" value="Trk_Ktr_HKT_K-transport"/>
</dbReference>
<dbReference type="Pfam" id="PF02254">
    <property type="entry name" value="TrkA_N"/>
    <property type="match status" value="1"/>
</dbReference>
<dbReference type="Gene3D" id="3.30.70.1450">
    <property type="entry name" value="Regulator of K+ conductance, C-terminal domain"/>
    <property type="match status" value="1"/>
</dbReference>
<dbReference type="AlphaFoldDB" id="L9ZWG8"/>
<evidence type="ECO:0000259" key="7">
    <source>
        <dbReference type="PROSITE" id="PS51201"/>
    </source>
</evidence>
<evidence type="ECO:0000313" key="10">
    <source>
        <dbReference type="Proteomes" id="UP000011648"/>
    </source>
</evidence>
<keyword evidence="3" id="KW-0633">Potassium transport</keyword>
<comment type="caution">
    <text evidence="9">The sequence shown here is derived from an EMBL/GenBank/DDBJ whole genome shotgun (WGS) entry which is preliminary data.</text>
</comment>
<dbReference type="PATRIC" id="fig|1230458.4.peg.2639"/>
<organism evidence="9 10">
    <name type="scientific">Natrialba taiwanensis DSM 12281</name>
    <dbReference type="NCBI Taxonomy" id="1230458"/>
    <lineage>
        <taxon>Archaea</taxon>
        <taxon>Methanobacteriati</taxon>
        <taxon>Methanobacteriota</taxon>
        <taxon>Stenosarchaea group</taxon>
        <taxon>Halobacteria</taxon>
        <taxon>Halobacteriales</taxon>
        <taxon>Natrialbaceae</taxon>
        <taxon>Natrialba</taxon>
    </lineage>
</organism>
<dbReference type="PANTHER" id="PTHR43833">
    <property type="entry name" value="POTASSIUM CHANNEL PROTEIN 2-RELATED-RELATED"/>
    <property type="match status" value="1"/>
</dbReference>
<sequence length="241" mass="25951">MRFVIIGAGRVGLRTARVLREEDHNVTIIERDEAMIRRARTQEFTVVEGDGSREDVLDEAGIAQADVLGALTGDLNVNFTACMIAKYHGCRTVMRIDEAYREGIYRKYADAVDEVIYPERLGAIGAKNALLGGTIRAIADIAPHLQIVELTITEAAPVNGYTISELELPADATVLAFGKHEQPLGIPSEDESLAVGDRLIVLADFAVLSEVRQLLVGEDPKQATANADADSGIDADTGGIH</sequence>
<dbReference type="Gene3D" id="3.40.50.720">
    <property type="entry name" value="NAD(P)-binding Rossmann-like Domain"/>
    <property type="match status" value="1"/>
</dbReference>
<dbReference type="PROSITE" id="PS51201">
    <property type="entry name" value="RCK_N"/>
    <property type="match status" value="1"/>
</dbReference>
<feature type="domain" description="RCK N-terminal" evidence="7">
    <location>
        <begin position="1"/>
        <end position="116"/>
    </location>
</feature>
<gene>
    <name evidence="9" type="ORF">C484_13081</name>
</gene>
<dbReference type="InterPro" id="IPR036291">
    <property type="entry name" value="NAD(P)-bd_dom_sf"/>
</dbReference>
<protein>
    <submittedName>
        <fullName evidence="9">TrkA-N domain-containing protein</fullName>
    </submittedName>
</protein>
<dbReference type="Proteomes" id="UP000011648">
    <property type="component" value="Unassembled WGS sequence"/>
</dbReference>
<accession>L9ZWG8</accession>
<dbReference type="GO" id="GO:0015079">
    <property type="term" value="F:potassium ion transmembrane transporter activity"/>
    <property type="evidence" value="ECO:0007669"/>
    <property type="project" value="InterPro"/>
</dbReference>
<dbReference type="Pfam" id="PF02080">
    <property type="entry name" value="TrkA_C"/>
    <property type="match status" value="1"/>
</dbReference>
<dbReference type="STRING" id="1230458.C484_13081"/>
<keyword evidence="4" id="KW-0630">Potassium</keyword>
<evidence type="ECO:0000313" key="9">
    <source>
        <dbReference type="EMBL" id="ELY89937.1"/>
    </source>
</evidence>
<dbReference type="InterPro" id="IPR003148">
    <property type="entry name" value="RCK_N"/>
</dbReference>
<dbReference type="PRINTS" id="PR00335">
    <property type="entry name" value="KUPTAKETRKA"/>
</dbReference>
<dbReference type="InterPro" id="IPR036721">
    <property type="entry name" value="RCK_C_sf"/>
</dbReference>
<evidence type="ECO:0000256" key="3">
    <source>
        <dbReference type="ARBA" id="ARBA00022538"/>
    </source>
</evidence>
<dbReference type="OrthoDB" id="169192at2157"/>
<evidence type="ECO:0000256" key="4">
    <source>
        <dbReference type="ARBA" id="ARBA00022958"/>
    </source>
</evidence>
<comment type="function">
    <text evidence="1">Part of a potassium transport system.</text>
</comment>
<dbReference type="SUPFAM" id="SSF51735">
    <property type="entry name" value="NAD(P)-binding Rossmann-fold domains"/>
    <property type="match status" value="1"/>
</dbReference>
<dbReference type="PROSITE" id="PS51202">
    <property type="entry name" value="RCK_C"/>
    <property type="match status" value="1"/>
</dbReference>
<dbReference type="RefSeq" id="WP_006826326.1">
    <property type="nucleotide sequence ID" value="NZ_AOIL01000048.1"/>
</dbReference>